<dbReference type="PANTHER" id="PTHR36424">
    <property type="entry name" value="PHEROMONE-REGULATED MEMBRANE PROTEIN 6"/>
    <property type="match status" value="1"/>
</dbReference>
<dbReference type="FunCoup" id="A5DLM8">
    <property type="interactions" value="29"/>
</dbReference>
<dbReference type="Pfam" id="PF16944">
    <property type="entry name" value="KCH"/>
    <property type="match status" value="1"/>
</dbReference>
<evidence type="ECO:0000313" key="4">
    <source>
        <dbReference type="Proteomes" id="UP000001997"/>
    </source>
</evidence>
<protein>
    <recommendedName>
        <fullName evidence="5">Vacuolar membrane protein</fullName>
    </recommendedName>
</protein>
<reference evidence="3 4" key="1">
    <citation type="journal article" date="2009" name="Nature">
        <title>Evolution of pathogenicity and sexual reproduction in eight Candida genomes.</title>
        <authorList>
            <person name="Butler G."/>
            <person name="Rasmussen M.D."/>
            <person name="Lin M.F."/>
            <person name="Santos M.A."/>
            <person name="Sakthikumar S."/>
            <person name="Munro C.A."/>
            <person name="Rheinbay E."/>
            <person name="Grabherr M."/>
            <person name="Forche A."/>
            <person name="Reedy J.L."/>
            <person name="Agrafioti I."/>
            <person name="Arnaud M.B."/>
            <person name="Bates S."/>
            <person name="Brown A.J."/>
            <person name="Brunke S."/>
            <person name="Costanzo M.C."/>
            <person name="Fitzpatrick D.A."/>
            <person name="de Groot P.W."/>
            <person name="Harris D."/>
            <person name="Hoyer L.L."/>
            <person name="Hube B."/>
            <person name="Klis F.M."/>
            <person name="Kodira C."/>
            <person name="Lennard N."/>
            <person name="Logue M.E."/>
            <person name="Martin R."/>
            <person name="Neiman A.M."/>
            <person name="Nikolaou E."/>
            <person name="Quail M.A."/>
            <person name="Quinn J."/>
            <person name="Santos M.C."/>
            <person name="Schmitzberger F.F."/>
            <person name="Sherlock G."/>
            <person name="Shah P."/>
            <person name="Silverstein K.A."/>
            <person name="Skrzypek M.S."/>
            <person name="Soll D."/>
            <person name="Staggs R."/>
            <person name="Stansfield I."/>
            <person name="Stumpf M.P."/>
            <person name="Sudbery P.E."/>
            <person name="Srikantha T."/>
            <person name="Zeng Q."/>
            <person name="Berman J."/>
            <person name="Berriman M."/>
            <person name="Heitman J."/>
            <person name="Gow N.A."/>
            <person name="Lorenz M.C."/>
            <person name="Birren B.W."/>
            <person name="Kellis M."/>
            <person name="Cuomo C.A."/>
        </authorList>
    </citation>
    <scope>NUCLEOTIDE SEQUENCE [LARGE SCALE GENOMIC DNA]</scope>
    <source>
        <strain evidence="4">ATCC 6260 / CBS 566 / DSM 6381 / JCM 1539 / NBRC 10279 / NRRL Y-324</strain>
    </source>
</reference>
<keyword evidence="4" id="KW-1185">Reference proteome</keyword>
<evidence type="ECO:0000256" key="1">
    <source>
        <dbReference type="SAM" id="MobiDB-lite"/>
    </source>
</evidence>
<keyword evidence="2" id="KW-0472">Membrane</keyword>
<keyword evidence="2" id="KW-0812">Transmembrane</keyword>
<dbReference type="GeneID" id="5125110"/>
<dbReference type="OMA" id="HTIASPY"/>
<dbReference type="PANTHER" id="PTHR36424:SF1">
    <property type="entry name" value="LOW AFFINITY K(+) TRANSPORTER 1-RELATED"/>
    <property type="match status" value="1"/>
</dbReference>
<feature type="transmembrane region" description="Helical" evidence="2">
    <location>
        <begin position="207"/>
        <end position="234"/>
    </location>
</feature>
<feature type="transmembrane region" description="Helical" evidence="2">
    <location>
        <begin position="40"/>
        <end position="65"/>
    </location>
</feature>
<dbReference type="GO" id="GO:0015079">
    <property type="term" value="F:potassium ion transmembrane transporter activity"/>
    <property type="evidence" value="ECO:0007669"/>
    <property type="project" value="InterPro"/>
</dbReference>
<dbReference type="Proteomes" id="UP000001997">
    <property type="component" value="Unassembled WGS sequence"/>
</dbReference>
<evidence type="ECO:0008006" key="5">
    <source>
        <dbReference type="Google" id="ProtNLM"/>
    </source>
</evidence>
<dbReference type="HOGENOM" id="CLU_526873_0_0_1"/>
<sequence length="517" mass="59962">MEHFDPRREIDKYSLDSSTFDLIDVGKFHNLKCSTVFDYMFTWSLLILGVVLLGVDIYTCLNILVFHRWSSDDYKPYAYSIAKWIFTGCIIFQFVLLLYHWIWAIHTYRTRNIALAYVNNIARHLYTIKSYDYHCLFNSVEHDNFFDWACFLAYFEMDSALQILVADTPRQVINILTLRYYATNENSSNDIIQNIKQIATSNIRLSVILSFMLLSVAIWSIFFFRFVFGMLCYIPCLMKIRKKGHTRLKKYCCSVVNSHVRRFVYKHHKPRSKLLEEGILDLKEINENPLLNSASTTATFDSAFQYKPEPAKTFQPMDRSYDTLPRYGSRQNTYESLPLQNMPNMQRRRPPYDPFGDENKISSKAHLMHQDPFGDPKLEDNDMSDTENVYELYRGVEVEPPMHKRYNGFDPPPRTGSASSLTFSTTGPFEPVSQTHTDPVAPPASTPSISGPITRTGTAPYPPEETSSLLGETSESDLHSRESEPMESEPEPKPREAPYPIRESYALPRTSDEYYNR</sequence>
<name>A5DLM8_PICGU</name>
<gene>
    <name evidence="3" type="ORF">PGUG_04179</name>
</gene>
<dbReference type="RefSeq" id="XP_001483450.2">
    <property type="nucleotide sequence ID" value="XM_001483400.1"/>
</dbReference>
<dbReference type="OrthoDB" id="2128042at2759"/>
<dbReference type="STRING" id="294746.A5DLM8"/>
<dbReference type="VEuPathDB" id="FungiDB:PGUG_04179"/>
<organism evidence="3 4">
    <name type="scientific">Meyerozyma guilliermondii (strain ATCC 6260 / CBS 566 / DSM 6381 / JCM 1539 / NBRC 10279 / NRRL Y-324)</name>
    <name type="common">Yeast</name>
    <name type="synonym">Candida guilliermondii</name>
    <dbReference type="NCBI Taxonomy" id="294746"/>
    <lineage>
        <taxon>Eukaryota</taxon>
        <taxon>Fungi</taxon>
        <taxon>Dikarya</taxon>
        <taxon>Ascomycota</taxon>
        <taxon>Saccharomycotina</taxon>
        <taxon>Pichiomycetes</taxon>
        <taxon>Debaryomycetaceae</taxon>
        <taxon>Meyerozyma</taxon>
    </lineage>
</organism>
<dbReference type="eggNOG" id="ENOG502QVFG">
    <property type="taxonomic scope" value="Eukaryota"/>
</dbReference>
<dbReference type="InParanoid" id="A5DLM8"/>
<feature type="compositionally biased region" description="Low complexity" evidence="1">
    <location>
        <begin position="464"/>
        <end position="473"/>
    </location>
</feature>
<feature type="transmembrane region" description="Helical" evidence="2">
    <location>
        <begin position="77"/>
        <end position="102"/>
    </location>
</feature>
<feature type="compositionally biased region" description="Basic and acidic residues" evidence="1">
    <location>
        <begin position="476"/>
        <end position="496"/>
    </location>
</feature>
<keyword evidence="2" id="KW-1133">Transmembrane helix</keyword>
<dbReference type="EMBL" id="CH408159">
    <property type="protein sequence ID" value="EDK40081.2"/>
    <property type="molecule type" value="Genomic_DNA"/>
</dbReference>
<dbReference type="AlphaFoldDB" id="A5DLM8"/>
<accession>A5DLM8</accession>
<dbReference type="InterPro" id="IPR031606">
    <property type="entry name" value="Kch1/2"/>
</dbReference>
<feature type="compositionally biased region" description="Polar residues" evidence="1">
    <location>
        <begin position="416"/>
        <end position="437"/>
    </location>
</feature>
<proteinExistence type="predicted"/>
<feature type="compositionally biased region" description="Polar residues" evidence="1">
    <location>
        <begin position="446"/>
        <end position="457"/>
    </location>
</feature>
<feature type="region of interest" description="Disordered" evidence="1">
    <location>
        <begin position="401"/>
        <end position="517"/>
    </location>
</feature>
<evidence type="ECO:0000313" key="3">
    <source>
        <dbReference type="EMBL" id="EDK40081.2"/>
    </source>
</evidence>
<evidence type="ECO:0000256" key="2">
    <source>
        <dbReference type="SAM" id="Phobius"/>
    </source>
</evidence>
<dbReference type="KEGG" id="pgu:PGUG_04179"/>
<dbReference type="GO" id="GO:0005886">
    <property type="term" value="C:plasma membrane"/>
    <property type="evidence" value="ECO:0007669"/>
    <property type="project" value="InterPro"/>
</dbReference>